<dbReference type="InterPro" id="IPR022890">
    <property type="entry name" value="Fd--NADP_Rdtase_type_2"/>
</dbReference>
<dbReference type="EC" id="1.18.1.2" evidence="5"/>
<dbReference type="PANTHER" id="PTHR48105">
    <property type="entry name" value="THIOREDOXIN REDUCTASE 1-RELATED-RELATED"/>
    <property type="match status" value="1"/>
</dbReference>
<evidence type="ECO:0000313" key="7">
    <source>
        <dbReference type="EMBL" id="PWK73787.1"/>
    </source>
</evidence>
<dbReference type="InterPro" id="IPR036188">
    <property type="entry name" value="FAD/NAD-bd_sf"/>
</dbReference>
<dbReference type="GO" id="GO:0050660">
    <property type="term" value="F:flavin adenine dinucleotide binding"/>
    <property type="evidence" value="ECO:0007669"/>
    <property type="project" value="UniProtKB-UniRule"/>
</dbReference>
<keyword evidence="8" id="KW-1185">Reference proteome</keyword>
<evidence type="ECO:0000256" key="4">
    <source>
        <dbReference type="ARBA" id="ARBA00023002"/>
    </source>
</evidence>
<dbReference type="PRINTS" id="PR00469">
    <property type="entry name" value="PNDRDTASEII"/>
</dbReference>
<comment type="cofactor">
    <cofactor evidence="5">
        <name>FAD</name>
        <dbReference type="ChEBI" id="CHEBI:57692"/>
    </cofactor>
    <text evidence="5">Binds 1 FAD per subunit.</text>
</comment>
<evidence type="ECO:0000313" key="8">
    <source>
        <dbReference type="Proteomes" id="UP000245678"/>
    </source>
</evidence>
<dbReference type="GO" id="GO:0004324">
    <property type="term" value="F:ferredoxin-NADP+ reductase activity"/>
    <property type="evidence" value="ECO:0007669"/>
    <property type="project" value="UniProtKB-UniRule"/>
</dbReference>
<dbReference type="HAMAP" id="MF_01685">
    <property type="entry name" value="FENR2"/>
    <property type="match status" value="1"/>
</dbReference>
<feature type="binding site" evidence="5">
    <location>
        <position position="88"/>
    </location>
    <ligand>
        <name>FAD</name>
        <dbReference type="ChEBI" id="CHEBI:57692"/>
    </ligand>
</feature>
<dbReference type="Proteomes" id="UP000245678">
    <property type="component" value="Unassembled WGS sequence"/>
</dbReference>
<evidence type="ECO:0000256" key="2">
    <source>
        <dbReference type="ARBA" id="ARBA00022827"/>
    </source>
</evidence>
<dbReference type="InterPro" id="IPR050097">
    <property type="entry name" value="Ferredoxin-NADP_redctase_2"/>
</dbReference>
<sequence length="336" mass="36814">MEQITTDICIIGAGPVGLFAVFEAGLLKMRCHLIDVLPQVGGQLSEIYPHKPIYDIPGYPEITAQQLIDNLMLQIAPFNPTFSLGERVETLNRRDDGSYDIKTGDGTAVHCQVVVIAGGLGCFEPRKPEIDRLADFEGKGVAYMVKNPEHYRGKKVVLAGGGDSALDWAMFLSNVAERVTLVHRGDTFRGAPDSAEKVFDLAKAGKIDLVLKSNVVALTGDEQLQEITLLDRNNQVSHIQADHLIPLFGLSPKLGPIADWGLNIDRSAITVNTVDYSTNIERIYAIGDINTYPGKLKLILCGFHEAALMAQSAFKYVFPEQKLSFKYTTVYGVSAF</sequence>
<dbReference type="AlphaFoldDB" id="A0A316H1Q8"/>
<keyword evidence="4 5" id="KW-0560">Oxidoreductase</keyword>
<reference evidence="7 8" key="1">
    <citation type="submission" date="2018-05" db="EMBL/GenBank/DDBJ databases">
        <title>Genomic Encyclopedia of Archaeal and Bacterial Type Strains, Phase II (KMG-II): from individual species to whole genera.</title>
        <authorList>
            <person name="Goeker M."/>
        </authorList>
    </citation>
    <scope>NUCLEOTIDE SEQUENCE [LARGE SCALE GENOMIC DNA]</scope>
    <source>
        <strain evidence="7 8">DSM 19975</strain>
    </source>
</reference>
<feature type="binding site" evidence="5">
    <location>
        <position position="329"/>
    </location>
    <ligand>
        <name>FAD</name>
        <dbReference type="ChEBI" id="CHEBI:57692"/>
    </ligand>
</feature>
<dbReference type="InterPro" id="IPR023753">
    <property type="entry name" value="FAD/NAD-binding_dom"/>
</dbReference>
<comment type="similarity">
    <text evidence="5">Belongs to the ferredoxin--NADP reductase type 2 family.</text>
</comment>
<dbReference type="RefSeq" id="WP_109609545.1">
    <property type="nucleotide sequence ID" value="NZ_QGHA01000010.1"/>
</dbReference>
<feature type="domain" description="FAD/NAD(P)-binding" evidence="6">
    <location>
        <begin position="7"/>
        <end position="293"/>
    </location>
</feature>
<feature type="binding site" evidence="5">
    <location>
        <position position="43"/>
    </location>
    <ligand>
        <name>FAD</name>
        <dbReference type="ChEBI" id="CHEBI:57692"/>
    </ligand>
</feature>
<comment type="subunit">
    <text evidence="5">Homodimer.</text>
</comment>
<dbReference type="Gene3D" id="3.50.50.60">
    <property type="entry name" value="FAD/NAD(P)-binding domain"/>
    <property type="match status" value="2"/>
</dbReference>
<keyword evidence="2 5" id="KW-0274">FAD</keyword>
<dbReference type="SUPFAM" id="SSF51905">
    <property type="entry name" value="FAD/NAD(P)-binding domain"/>
    <property type="match status" value="1"/>
</dbReference>
<name>A0A316H1Q8_9SPHI</name>
<dbReference type="GO" id="GO:0050661">
    <property type="term" value="F:NADP binding"/>
    <property type="evidence" value="ECO:0007669"/>
    <property type="project" value="UniProtKB-UniRule"/>
</dbReference>
<keyword evidence="3 5" id="KW-0521">NADP</keyword>
<feature type="binding site" evidence="5">
    <location>
        <position position="288"/>
    </location>
    <ligand>
        <name>FAD</name>
        <dbReference type="ChEBI" id="CHEBI:57692"/>
    </ligand>
</feature>
<dbReference type="EMBL" id="QGHA01000010">
    <property type="protein sequence ID" value="PWK73787.1"/>
    <property type="molecule type" value="Genomic_DNA"/>
</dbReference>
<evidence type="ECO:0000256" key="1">
    <source>
        <dbReference type="ARBA" id="ARBA00022630"/>
    </source>
</evidence>
<feature type="binding site" evidence="5">
    <location>
        <position position="123"/>
    </location>
    <ligand>
        <name>FAD</name>
        <dbReference type="ChEBI" id="CHEBI:57692"/>
    </ligand>
</feature>
<comment type="catalytic activity">
    <reaction evidence="5">
        <text>2 reduced [2Fe-2S]-[ferredoxin] + NADP(+) + H(+) = 2 oxidized [2Fe-2S]-[ferredoxin] + NADPH</text>
        <dbReference type="Rhea" id="RHEA:20125"/>
        <dbReference type="Rhea" id="RHEA-COMP:10000"/>
        <dbReference type="Rhea" id="RHEA-COMP:10001"/>
        <dbReference type="ChEBI" id="CHEBI:15378"/>
        <dbReference type="ChEBI" id="CHEBI:33737"/>
        <dbReference type="ChEBI" id="CHEBI:33738"/>
        <dbReference type="ChEBI" id="CHEBI:57783"/>
        <dbReference type="ChEBI" id="CHEBI:58349"/>
        <dbReference type="EC" id="1.18.1.2"/>
    </reaction>
</comment>
<accession>A0A316H1Q8</accession>
<gene>
    <name evidence="7" type="ORF">LX99_04173</name>
</gene>
<protein>
    <recommendedName>
        <fullName evidence="5">Ferredoxin--NADP reductase</fullName>
        <shortName evidence="5">FNR</shortName>
        <shortName evidence="5">Fd-NADP(+) reductase</shortName>
        <ecNumber evidence="5">1.18.1.2</ecNumber>
    </recommendedName>
</protein>
<feature type="binding site" evidence="5">
    <location>
        <position position="35"/>
    </location>
    <ligand>
        <name>FAD</name>
        <dbReference type="ChEBI" id="CHEBI:57692"/>
    </ligand>
</feature>
<comment type="caution">
    <text evidence="5">Lacks conserved residue(s) required for the propagation of feature annotation.</text>
</comment>
<keyword evidence="1 5" id="KW-0285">Flavoprotein</keyword>
<evidence type="ECO:0000256" key="5">
    <source>
        <dbReference type="HAMAP-Rule" id="MF_01685"/>
    </source>
</evidence>
<dbReference type="Pfam" id="PF07992">
    <property type="entry name" value="Pyr_redox_2"/>
    <property type="match status" value="1"/>
</dbReference>
<feature type="binding site" evidence="5">
    <location>
        <position position="48"/>
    </location>
    <ligand>
        <name>FAD</name>
        <dbReference type="ChEBI" id="CHEBI:57692"/>
    </ligand>
</feature>
<comment type="caution">
    <text evidence="7">The sequence shown here is derived from an EMBL/GenBank/DDBJ whole genome shotgun (WGS) entry which is preliminary data.</text>
</comment>
<evidence type="ECO:0000256" key="3">
    <source>
        <dbReference type="ARBA" id="ARBA00022857"/>
    </source>
</evidence>
<organism evidence="7 8">
    <name type="scientific">Mucilaginibacter oryzae</name>
    <dbReference type="NCBI Taxonomy" id="468058"/>
    <lineage>
        <taxon>Bacteria</taxon>
        <taxon>Pseudomonadati</taxon>
        <taxon>Bacteroidota</taxon>
        <taxon>Sphingobacteriia</taxon>
        <taxon>Sphingobacteriales</taxon>
        <taxon>Sphingobacteriaceae</taxon>
        <taxon>Mucilaginibacter</taxon>
    </lineage>
</organism>
<proteinExistence type="inferred from homology"/>
<evidence type="ECO:0000259" key="6">
    <source>
        <dbReference type="Pfam" id="PF07992"/>
    </source>
</evidence>
<dbReference type="PRINTS" id="PR00368">
    <property type="entry name" value="FADPNR"/>
</dbReference>